<evidence type="ECO:0000313" key="1">
    <source>
        <dbReference type="EMBL" id="KAL2802458.1"/>
    </source>
</evidence>
<keyword evidence="2" id="KW-1185">Reference proteome</keyword>
<evidence type="ECO:0008006" key="3">
    <source>
        <dbReference type="Google" id="ProtNLM"/>
    </source>
</evidence>
<sequence length="466" mass="53261">MNSFRGWVQGLERDLFQGFRWKILLGFYSGVQARDLRDELHNTRPGFSFLALHLDRGLETIQPMLQYCAQPSKGCALLVDWFLEQLALVVQLTWGMPTREPELLSICWQNGRTRARNVYIFHDLVMMATDDPKTRDRLELVEQNLHFLPPQLSNIVVQYLAYIHPLVVMLPRLARGLSNTPWDAEAVSPREQDRYLFQLPGCWSKQVRQRVSRAIVKSSAAALDRIPISTAVYWHIAIAIAKQYLPAYVTPEQLQSLGALGESVYTWGLIMERLEAFRHVSHAWQQFVFDDVQESVLDPARPGDNAPNNNNTVDKENMSIWLFLQYYLAFRMLVCRTCQSAVLATGRVKHVKQHLMQATLTAEQELELLALDIAWLAEIHAQLRAGDPPDPFPELQPAKKAFACTYSACPYLTHSIQQLRRHAHKAHGLLGYKRQDGVMGEATVQALNHVGEQVLYIFKVNPPTKK</sequence>
<evidence type="ECO:0000313" key="2">
    <source>
        <dbReference type="Proteomes" id="UP001610334"/>
    </source>
</evidence>
<reference evidence="1 2" key="1">
    <citation type="submission" date="2024-07" db="EMBL/GenBank/DDBJ databases">
        <title>Section-level genome sequencing and comparative genomics of Aspergillus sections Usti and Cavernicolus.</title>
        <authorList>
            <consortium name="Lawrence Berkeley National Laboratory"/>
            <person name="Nybo J.L."/>
            <person name="Vesth T.C."/>
            <person name="Theobald S."/>
            <person name="Frisvad J.C."/>
            <person name="Larsen T.O."/>
            <person name="Kjaerboelling I."/>
            <person name="Rothschild-Mancinelli K."/>
            <person name="Lyhne E.K."/>
            <person name="Kogle M.E."/>
            <person name="Barry K."/>
            <person name="Clum A."/>
            <person name="Na H."/>
            <person name="Ledsgaard L."/>
            <person name="Lin J."/>
            <person name="Lipzen A."/>
            <person name="Kuo A."/>
            <person name="Riley R."/>
            <person name="Mondo S."/>
            <person name="Labutti K."/>
            <person name="Haridas S."/>
            <person name="Pangalinan J."/>
            <person name="Salamov A.A."/>
            <person name="Simmons B.A."/>
            <person name="Magnuson J.K."/>
            <person name="Chen J."/>
            <person name="Drula E."/>
            <person name="Henrissat B."/>
            <person name="Wiebenga A."/>
            <person name="Lubbers R.J."/>
            <person name="Gomes A.C."/>
            <person name="Makela M.R."/>
            <person name="Stajich J."/>
            <person name="Grigoriev I.V."/>
            <person name="Mortensen U.H."/>
            <person name="De Vries R.P."/>
            <person name="Baker S.E."/>
            <person name="Andersen M.R."/>
        </authorList>
    </citation>
    <scope>NUCLEOTIDE SEQUENCE [LARGE SCALE GENOMIC DNA]</scope>
    <source>
        <strain evidence="1 2">CBS 588.65</strain>
    </source>
</reference>
<gene>
    <name evidence="1" type="ORF">BJX63DRAFT_437845</name>
</gene>
<organism evidence="1 2">
    <name type="scientific">Aspergillus granulosus</name>
    <dbReference type="NCBI Taxonomy" id="176169"/>
    <lineage>
        <taxon>Eukaryota</taxon>
        <taxon>Fungi</taxon>
        <taxon>Dikarya</taxon>
        <taxon>Ascomycota</taxon>
        <taxon>Pezizomycotina</taxon>
        <taxon>Eurotiomycetes</taxon>
        <taxon>Eurotiomycetidae</taxon>
        <taxon>Eurotiales</taxon>
        <taxon>Aspergillaceae</taxon>
        <taxon>Aspergillus</taxon>
        <taxon>Aspergillus subgen. Nidulantes</taxon>
    </lineage>
</organism>
<comment type="caution">
    <text evidence="1">The sequence shown here is derived from an EMBL/GenBank/DDBJ whole genome shotgun (WGS) entry which is preliminary data.</text>
</comment>
<proteinExistence type="predicted"/>
<protein>
    <recommendedName>
        <fullName evidence="3">C2H2-type domain-containing protein</fullName>
    </recommendedName>
</protein>
<dbReference type="Proteomes" id="UP001610334">
    <property type="component" value="Unassembled WGS sequence"/>
</dbReference>
<dbReference type="Pfam" id="PF12013">
    <property type="entry name" value="OrsD"/>
    <property type="match status" value="1"/>
</dbReference>
<name>A0ABR4GTR5_9EURO</name>
<dbReference type="EMBL" id="JBFXLT010000181">
    <property type="protein sequence ID" value="KAL2802458.1"/>
    <property type="molecule type" value="Genomic_DNA"/>
</dbReference>
<dbReference type="InterPro" id="IPR022698">
    <property type="entry name" value="OrsD"/>
</dbReference>
<accession>A0ABR4GTR5</accession>